<evidence type="ECO:0000256" key="1">
    <source>
        <dbReference type="SAM" id="MobiDB-lite"/>
    </source>
</evidence>
<gene>
    <name evidence="2" type="ORF">Tsubulata_040927</name>
</gene>
<reference evidence="2" key="1">
    <citation type="submission" date="2022-02" db="EMBL/GenBank/DDBJ databases">
        <authorList>
            <person name="Henning P.M."/>
            <person name="McCubbin A.G."/>
            <person name="Shore J.S."/>
        </authorList>
    </citation>
    <scope>NUCLEOTIDE SEQUENCE</scope>
    <source>
        <strain evidence="2">F60SS</strain>
        <tissue evidence="2">Leaves</tissue>
    </source>
</reference>
<feature type="region of interest" description="Disordered" evidence="1">
    <location>
        <begin position="1"/>
        <end position="61"/>
    </location>
</feature>
<protein>
    <submittedName>
        <fullName evidence="2">Uncharacterized protein</fullName>
    </submittedName>
</protein>
<feature type="compositionally biased region" description="Basic and acidic residues" evidence="1">
    <location>
        <begin position="48"/>
        <end position="61"/>
    </location>
</feature>
<evidence type="ECO:0000313" key="3">
    <source>
        <dbReference type="Proteomes" id="UP001141552"/>
    </source>
</evidence>
<reference evidence="2" key="2">
    <citation type="journal article" date="2023" name="Plants (Basel)">
        <title>Annotation of the Turnera subulata (Passifloraceae) Draft Genome Reveals the S-Locus Evolved after the Divergence of Turneroideae from Passifloroideae in a Stepwise Manner.</title>
        <authorList>
            <person name="Henning P.M."/>
            <person name="Roalson E.H."/>
            <person name="Mir W."/>
            <person name="McCubbin A.G."/>
            <person name="Shore J.S."/>
        </authorList>
    </citation>
    <scope>NUCLEOTIDE SEQUENCE</scope>
    <source>
        <strain evidence="2">F60SS</strain>
    </source>
</reference>
<keyword evidence="3" id="KW-1185">Reference proteome</keyword>
<dbReference type="Proteomes" id="UP001141552">
    <property type="component" value="Unassembled WGS sequence"/>
</dbReference>
<proteinExistence type="predicted"/>
<organism evidence="2 3">
    <name type="scientific">Turnera subulata</name>
    <dbReference type="NCBI Taxonomy" id="218843"/>
    <lineage>
        <taxon>Eukaryota</taxon>
        <taxon>Viridiplantae</taxon>
        <taxon>Streptophyta</taxon>
        <taxon>Embryophyta</taxon>
        <taxon>Tracheophyta</taxon>
        <taxon>Spermatophyta</taxon>
        <taxon>Magnoliopsida</taxon>
        <taxon>eudicotyledons</taxon>
        <taxon>Gunneridae</taxon>
        <taxon>Pentapetalae</taxon>
        <taxon>rosids</taxon>
        <taxon>fabids</taxon>
        <taxon>Malpighiales</taxon>
        <taxon>Passifloraceae</taxon>
        <taxon>Turnera</taxon>
    </lineage>
</organism>
<dbReference type="AlphaFoldDB" id="A0A9Q0FF53"/>
<dbReference type="OrthoDB" id="1677266at2759"/>
<accession>A0A9Q0FF53</accession>
<name>A0A9Q0FF53_9ROSI</name>
<sequence length="127" mass="14092">MGGSKSEVVDRKRISNSLDGHLDRSSPSTSRPFNGKDFSSADLQQQHHGSDAMREAAKESITERLSSMDDLYFPRASLSSAATPPQRKSLLLDLLFRDVAVFLGKEHFFPSIKTLESIFLITVFSSN</sequence>
<comment type="caution">
    <text evidence="2">The sequence shown here is derived from an EMBL/GenBank/DDBJ whole genome shotgun (WGS) entry which is preliminary data.</text>
</comment>
<dbReference type="EMBL" id="JAKUCV010005664">
    <property type="protein sequence ID" value="KAJ4830343.1"/>
    <property type="molecule type" value="Genomic_DNA"/>
</dbReference>
<evidence type="ECO:0000313" key="2">
    <source>
        <dbReference type="EMBL" id="KAJ4830343.1"/>
    </source>
</evidence>